<dbReference type="SUPFAM" id="SSF51294">
    <property type="entry name" value="Hedgehog/intein (Hint) domain"/>
    <property type="match status" value="1"/>
</dbReference>
<proteinExistence type="predicted"/>
<evidence type="ECO:0000256" key="2">
    <source>
        <dbReference type="ARBA" id="ARBA00023000"/>
    </source>
</evidence>
<sequence length="574" mass="65669">MADDIDRIGNFLFDNNTEVIIIDSLGQAAGADRNDSAGKGSALRFFEALRQLNLTSLIIGQTSKSEDNSRRTIYGCYSSDTEVLTDKGWKHHAEISYEDNIVCYDKISDCLRWEKPLRIWEYDYNGEMVNIKTASTDILVTPNHNILAKPLNGNSNLWQLIDASSLPYLFKIIHGAVLKERGSRSGRKPQYFKLGYKCKRLPMKDWLTFIGYWISEGNINPVTHLISLTQTENETLNNMKRTLDNLGFIYSDTMRLPKERREGKWQGNRKICHTLTLKNNCGEKQNNNKYNDGSRRKNKGVRKLLAQWLVDNCGENKYVKHLPSLVWTLNRREMKVLLDALLEGDGSQINEYNFNYYTASPQLADDVQKLAILIGYSTILRSRIREGLFLTYEVGITKKTRQLTIKKRKHISTLKYSGKVYCLTVPTNVYVTRRNGKMAIQGNSTYFTYYSRNIFELQSKEDEINHNILHTLLTHTDANYSAKHSPIGLSFIHSDDSIAIESEIVSMSEWYAKASQTTHLRDVLKNGAMSVKNLALDMGISENSCRVILSRAKKKSMVVEVSRGVWGLRVQDSF</sequence>
<organism evidence="4">
    <name type="scientific">viral metagenome</name>
    <dbReference type="NCBI Taxonomy" id="1070528"/>
    <lineage>
        <taxon>unclassified sequences</taxon>
        <taxon>metagenomes</taxon>
        <taxon>organismal metagenomes</taxon>
    </lineage>
</organism>
<dbReference type="EMBL" id="MT144292">
    <property type="protein sequence ID" value="QJA51838.1"/>
    <property type="molecule type" value="Genomic_DNA"/>
</dbReference>
<dbReference type="GO" id="GO:0004519">
    <property type="term" value="F:endonuclease activity"/>
    <property type="evidence" value="ECO:0007669"/>
    <property type="project" value="InterPro"/>
</dbReference>
<dbReference type="InterPro" id="IPR006141">
    <property type="entry name" value="Intein_N"/>
</dbReference>
<dbReference type="GO" id="GO:0016539">
    <property type="term" value="P:intein-mediated protein splicing"/>
    <property type="evidence" value="ECO:0007669"/>
    <property type="project" value="InterPro"/>
</dbReference>
<evidence type="ECO:0000313" key="4">
    <source>
        <dbReference type="EMBL" id="QJA51838.1"/>
    </source>
</evidence>
<feature type="domain" description="DOD-type homing endonuclease" evidence="3">
    <location>
        <begin position="209"/>
        <end position="376"/>
    </location>
</feature>
<dbReference type="PROSITE" id="PS50817">
    <property type="entry name" value="INTEIN_N_TER"/>
    <property type="match status" value="1"/>
</dbReference>
<dbReference type="InterPro" id="IPR027434">
    <property type="entry name" value="Homing_endonucl"/>
</dbReference>
<dbReference type="SMART" id="SM00306">
    <property type="entry name" value="HintN"/>
    <property type="match status" value="1"/>
</dbReference>
<dbReference type="CDD" id="cd00081">
    <property type="entry name" value="Hint"/>
    <property type="match status" value="1"/>
</dbReference>
<dbReference type="Gene3D" id="3.10.28.10">
    <property type="entry name" value="Homing endonucleases"/>
    <property type="match status" value="1"/>
</dbReference>
<dbReference type="Gene3D" id="2.170.16.10">
    <property type="entry name" value="Hedgehog/Intein (Hint) domain"/>
    <property type="match status" value="1"/>
</dbReference>
<evidence type="ECO:0000256" key="1">
    <source>
        <dbReference type="ARBA" id="ARBA00022813"/>
    </source>
</evidence>
<accession>A0A6H1ZWF2</accession>
<dbReference type="PROSITE" id="PS50819">
    <property type="entry name" value="INTEIN_ENDONUCLEASE"/>
    <property type="match status" value="1"/>
</dbReference>
<keyword evidence="2" id="KW-0651">Protein splicing</keyword>
<dbReference type="PRINTS" id="PR00379">
    <property type="entry name" value="INTEIN"/>
</dbReference>
<reference evidence="4" key="1">
    <citation type="submission" date="2020-03" db="EMBL/GenBank/DDBJ databases">
        <title>The deep terrestrial virosphere.</title>
        <authorList>
            <person name="Holmfeldt K."/>
            <person name="Nilsson E."/>
            <person name="Simone D."/>
            <person name="Lopez-Fernandez M."/>
            <person name="Wu X."/>
            <person name="de Brujin I."/>
            <person name="Lundin D."/>
            <person name="Andersson A."/>
            <person name="Bertilsson S."/>
            <person name="Dopson M."/>
        </authorList>
    </citation>
    <scope>NUCLEOTIDE SEQUENCE</scope>
    <source>
        <strain evidence="5">MM415A00170</strain>
        <strain evidence="4">TM448A02319</strain>
        <strain evidence="6">TM448B00346</strain>
    </source>
</reference>
<dbReference type="InterPro" id="IPR003587">
    <property type="entry name" value="Hint_dom_N"/>
</dbReference>
<dbReference type="SUPFAM" id="SSF55608">
    <property type="entry name" value="Homing endonucleases"/>
    <property type="match status" value="1"/>
</dbReference>
<name>A0A6H1ZWF2_9ZZZZ</name>
<evidence type="ECO:0000313" key="5">
    <source>
        <dbReference type="EMBL" id="QJA84776.1"/>
    </source>
</evidence>
<dbReference type="InterPro" id="IPR006142">
    <property type="entry name" value="INTEIN"/>
</dbReference>
<dbReference type="InterPro" id="IPR004042">
    <property type="entry name" value="Intein_endonuc_central"/>
</dbReference>
<dbReference type="EMBL" id="MT142534">
    <property type="protein sequence ID" value="QJA84776.1"/>
    <property type="molecule type" value="Genomic_DNA"/>
</dbReference>
<protein>
    <recommendedName>
        <fullName evidence="3">DOD-type homing endonuclease domain-containing protein</fullName>
    </recommendedName>
</protein>
<dbReference type="InterPro" id="IPR036844">
    <property type="entry name" value="Hint_dom_sf"/>
</dbReference>
<gene>
    <name evidence="5" type="ORF">MM415A00170_0040</name>
    <name evidence="4" type="ORF">TM448A02319_0007</name>
    <name evidence="6" type="ORF">TM448B00346_0038</name>
</gene>
<evidence type="ECO:0000313" key="6">
    <source>
        <dbReference type="EMBL" id="QJH95140.1"/>
    </source>
</evidence>
<dbReference type="EMBL" id="MT144613">
    <property type="protein sequence ID" value="QJH95140.1"/>
    <property type="molecule type" value="Genomic_DNA"/>
</dbReference>
<evidence type="ECO:0000259" key="3">
    <source>
        <dbReference type="PROSITE" id="PS50819"/>
    </source>
</evidence>
<keyword evidence="1" id="KW-0068">Autocatalytic cleavage</keyword>
<dbReference type="AlphaFoldDB" id="A0A6H1ZWF2"/>